<evidence type="ECO:0000313" key="1">
    <source>
        <dbReference type="EMBL" id="KAG2640477.1"/>
    </source>
</evidence>
<dbReference type="EMBL" id="CM029039">
    <property type="protein sequence ID" value="KAG2640477.1"/>
    <property type="molecule type" value="Genomic_DNA"/>
</dbReference>
<dbReference type="Proteomes" id="UP000823388">
    <property type="component" value="Chromosome 2K"/>
</dbReference>
<proteinExistence type="predicted"/>
<accession>A0A8T0W1A5</accession>
<comment type="caution">
    <text evidence="1">The sequence shown here is derived from an EMBL/GenBank/DDBJ whole genome shotgun (WGS) entry which is preliminary data.</text>
</comment>
<protein>
    <submittedName>
        <fullName evidence="1">Uncharacterized protein</fullName>
    </submittedName>
</protein>
<name>A0A8T0W1A5_PANVG</name>
<sequence length="71" mass="8088">MVRIKRLAAVYPLCGSAHRKFCRAEVSFHMRALIKSTTNQPSSPILLEYPKKNNHHVLQCRAVCASTWLAH</sequence>
<evidence type="ECO:0000313" key="2">
    <source>
        <dbReference type="Proteomes" id="UP000823388"/>
    </source>
</evidence>
<organism evidence="1 2">
    <name type="scientific">Panicum virgatum</name>
    <name type="common">Blackwell switchgrass</name>
    <dbReference type="NCBI Taxonomy" id="38727"/>
    <lineage>
        <taxon>Eukaryota</taxon>
        <taxon>Viridiplantae</taxon>
        <taxon>Streptophyta</taxon>
        <taxon>Embryophyta</taxon>
        <taxon>Tracheophyta</taxon>
        <taxon>Spermatophyta</taxon>
        <taxon>Magnoliopsida</taxon>
        <taxon>Liliopsida</taxon>
        <taxon>Poales</taxon>
        <taxon>Poaceae</taxon>
        <taxon>PACMAD clade</taxon>
        <taxon>Panicoideae</taxon>
        <taxon>Panicodae</taxon>
        <taxon>Paniceae</taxon>
        <taxon>Panicinae</taxon>
        <taxon>Panicum</taxon>
        <taxon>Panicum sect. Hiantes</taxon>
    </lineage>
</organism>
<reference evidence="1" key="1">
    <citation type="submission" date="2020-05" db="EMBL/GenBank/DDBJ databases">
        <title>WGS assembly of Panicum virgatum.</title>
        <authorList>
            <person name="Lovell J.T."/>
            <person name="Jenkins J."/>
            <person name="Shu S."/>
            <person name="Juenger T.E."/>
            <person name="Schmutz J."/>
        </authorList>
    </citation>
    <scope>NUCLEOTIDE SEQUENCE</scope>
    <source>
        <strain evidence="1">AP13</strain>
    </source>
</reference>
<keyword evidence="2" id="KW-1185">Reference proteome</keyword>
<gene>
    <name evidence="1" type="ORF">PVAP13_2KG096064</name>
</gene>
<dbReference type="AlphaFoldDB" id="A0A8T0W1A5"/>